<dbReference type="OrthoDB" id="5191566at2"/>
<protein>
    <submittedName>
        <fullName evidence="4">Flp pilus assembly protein TadG</fullName>
    </submittedName>
</protein>
<evidence type="ECO:0000256" key="1">
    <source>
        <dbReference type="SAM" id="MobiDB-lite"/>
    </source>
</evidence>
<feature type="transmembrane region" description="Helical" evidence="2">
    <location>
        <begin position="40"/>
        <end position="62"/>
    </location>
</feature>
<keyword evidence="2" id="KW-0472">Membrane</keyword>
<gene>
    <name evidence="4" type="ORF">SAMN05216574_103304</name>
</gene>
<accession>A0A1I2AEL5</accession>
<dbReference type="AlphaFoldDB" id="A0A1I2AEL5"/>
<evidence type="ECO:0000256" key="2">
    <source>
        <dbReference type="SAM" id="Phobius"/>
    </source>
</evidence>
<keyword evidence="2" id="KW-0812">Transmembrane</keyword>
<keyword evidence="2" id="KW-1133">Transmembrane helix</keyword>
<keyword evidence="5" id="KW-1185">Reference proteome</keyword>
<evidence type="ECO:0000259" key="3">
    <source>
        <dbReference type="Pfam" id="PF07811"/>
    </source>
</evidence>
<evidence type="ECO:0000313" key="5">
    <source>
        <dbReference type="Proteomes" id="UP000198589"/>
    </source>
</evidence>
<proteinExistence type="predicted"/>
<dbReference type="Proteomes" id="UP000198589">
    <property type="component" value="Unassembled WGS sequence"/>
</dbReference>
<feature type="compositionally biased region" description="Basic and acidic residues" evidence="1">
    <location>
        <begin position="23"/>
        <end position="32"/>
    </location>
</feature>
<name>A0A1I2AEL5_9ACTN</name>
<feature type="domain" description="TadE-like" evidence="3">
    <location>
        <begin position="34"/>
        <end position="76"/>
    </location>
</feature>
<sequence length="156" mass="15948">MLEARTPNRAAPSPRGPVACPGSRRDRGRGSERGSSSVEFAILFPIIVALLLAGPQLALWYFAREAADAAAHVGARAASVHGAPGGAGQAAADTYLARLGTGAVTGYSVTESDTATTVSVHVTASVPNVIPLPGFNPTVDVTVVRGKERFTTPDSP</sequence>
<dbReference type="InterPro" id="IPR012495">
    <property type="entry name" value="TadE-like_dom"/>
</dbReference>
<dbReference type="STRING" id="1798228.SAMN05216574_103304"/>
<dbReference type="RefSeq" id="WP_092195829.1">
    <property type="nucleotide sequence ID" value="NZ_FOND01000003.1"/>
</dbReference>
<dbReference type="Pfam" id="PF07811">
    <property type="entry name" value="TadE"/>
    <property type="match status" value="1"/>
</dbReference>
<reference evidence="5" key="1">
    <citation type="submission" date="2016-10" db="EMBL/GenBank/DDBJ databases">
        <authorList>
            <person name="Varghese N."/>
            <person name="Submissions S."/>
        </authorList>
    </citation>
    <scope>NUCLEOTIDE SEQUENCE [LARGE SCALE GENOMIC DNA]</scope>
    <source>
        <strain evidence="5">DSM 46838</strain>
    </source>
</reference>
<dbReference type="EMBL" id="FOND01000003">
    <property type="protein sequence ID" value="SFE42454.1"/>
    <property type="molecule type" value="Genomic_DNA"/>
</dbReference>
<evidence type="ECO:0000313" key="4">
    <source>
        <dbReference type="EMBL" id="SFE42454.1"/>
    </source>
</evidence>
<organism evidence="4 5">
    <name type="scientific">Blastococcus tunisiensis</name>
    <dbReference type="NCBI Taxonomy" id="1798228"/>
    <lineage>
        <taxon>Bacteria</taxon>
        <taxon>Bacillati</taxon>
        <taxon>Actinomycetota</taxon>
        <taxon>Actinomycetes</taxon>
        <taxon>Geodermatophilales</taxon>
        <taxon>Geodermatophilaceae</taxon>
        <taxon>Blastococcus</taxon>
    </lineage>
</organism>
<feature type="region of interest" description="Disordered" evidence="1">
    <location>
        <begin position="1"/>
        <end position="33"/>
    </location>
</feature>